<evidence type="ECO:0000259" key="2">
    <source>
        <dbReference type="Pfam" id="PF09603"/>
    </source>
</evidence>
<keyword evidence="4" id="KW-1185">Reference proteome</keyword>
<dbReference type="Pfam" id="PF09603">
    <property type="entry name" value="Fib_succ_major"/>
    <property type="match status" value="1"/>
</dbReference>
<name>A0ABS5JWX5_9BACT</name>
<dbReference type="NCBIfam" id="TIGR02145">
    <property type="entry name" value="Fib_succ_major"/>
    <property type="match status" value="1"/>
</dbReference>
<proteinExistence type="predicted"/>
<keyword evidence="1" id="KW-0732">Signal</keyword>
<evidence type="ECO:0000313" key="3">
    <source>
        <dbReference type="EMBL" id="MBS2099411.1"/>
    </source>
</evidence>
<feature type="signal peptide" evidence="1">
    <location>
        <begin position="1"/>
        <end position="20"/>
    </location>
</feature>
<evidence type="ECO:0000313" key="4">
    <source>
        <dbReference type="Proteomes" id="UP000708576"/>
    </source>
</evidence>
<comment type="caution">
    <text evidence="3">The sequence shown here is derived from an EMBL/GenBank/DDBJ whole genome shotgun (WGS) entry which is preliminary data.</text>
</comment>
<accession>A0ABS5JWX5</accession>
<sequence length="441" mass="48206">MKKLYLFTILLVILPNLAKAQDYTINFTAGGDASGIDEITATNLTTNETITVPGSDAIILRSVSTQIDGISASETLQIASNPYNSSTTLKYQSKSITSGIISINSLSGMVIQSLNVSLSAGDNQFKIAANNPGIYIVTLITEESRNNIKVIQTGSGVGQITYEGSINSIQKVLKSSQAENVLNISPEDIVSMKIRQGNLVTILNDVPEASTTIDVELYECKDGDNNTYPIVQIGNQWWMAENLKTTTYSNGTPIPNITSDNDWSNLENSNSNKAYCFFNNNADLNFGALYTYGAAVNGETQVGDKPIQGACPTGWHVPNDKEWNEMLTYLINNGFNYDGSTDENKVAKALASNREWESYYYEEGFIGIDLSKNNKSGFTALSVGVRYNDEGFSGPDGASWWSFTESDSQYAYNWYLTSDSYGLGTEDTQKSHGLSVRCIKD</sequence>
<organism evidence="3 4">
    <name type="scientific">Carboxylicivirga linearis</name>
    <dbReference type="NCBI Taxonomy" id="1628157"/>
    <lineage>
        <taxon>Bacteria</taxon>
        <taxon>Pseudomonadati</taxon>
        <taxon>Bacteroidota</taxon>
        <taxon>Bacteroidia</taxon>
        <taxon>Marinilabiliales</taxon>
        <taxon>Marinilabiliaceae</taxon>
        <taxon>Carboxylicivirga</taxon>
    </lineage>
</organism>
<dbReference type="InterPro" id="IPR011871">
    <property type="entry name" value="Fib_succ_major"/>
</dbReference>
<gene>
    <name evidence="3" type="ORF">KEM10_14040</name>
</gene>
<dbReference type="EMBL" id="JAGUCO010000011">
    <property type="protein sequence ID" value="MBS2099411.1"/>
    <property type="molecule type" value="Genomic_DNA"/>
</dbReference>
<dbReference type="RefSeq" id="WP_212216655.1">
    <property type="nucleotide sequence ID" value="NZ_JAGUCO010000011.1"/>
</dbReference>
<feature type="domain" description="Fibrobacter succinogenes major paralogous" evidence="2">
    <location>
        <begin position="231"/>
        <end position="440"/>
    </location>
</feature>
<reference evidence="3 4" key="1">
    <citation type="journal article" date="2015" name="Int. J. Syst. Evol. Microbiol.">
        <title>Carboxylicivirga linearis sp. nov., isolated from a sea cucumber culture pond.</title>
        <authorList>
            <person name="Wang F.Q."/>
            <person name="Zhou Y.X."/>
            <person name="Lin X.Z."/>
            <person name="Chen G.J."/>
            <person name="Du Z.J."/>
        </authorList>
    </citation>
    <scope>NUCLEOTIDE SEQUENCE [LARGE SCALE GENOMIC DNA]</scope>
    <source>
        <strain evidence="3 4">FB218</strain>
    </source>
</reference>
<protein>
    <submittedName>
        <fullName evidence="3">Fibrobacter succinogenes major paralogous domain-containing protein</fullName>
    </submittedName>
</protein>
<feature type="chain" id="PRO_5046544107" evidence="1">
    <location>
        <begin position="21"/>
        <end position="441"/>
    </location>
</feature>
<evidence type="ECO:0000256" key="1">
    <source>
        <dbReference type="SAM" id="SignalP"/>
    </source>
</evidence>
<dbReference type="Proteomes" id="UP000708576">
    <property type="component" value="Unassembled WGS sequence"/>
</dbReference>